<name>A0ABT1RYV9_9FIRM</name>
<reference evidence="1 2" key="1">
    <citation type="submission" date="2022-06" db="EMBL/GenBank/DDBJ databases">
        <title>Isolation of gut microbiota from human fecal samples.</title>
        <authorList>
            <person name="Pamer E.G."/>
            <person name="Barat B."/>
            <person name="Waligurski E."/>
            <person name="Medina S."/>
            <person name="Paddock L."/>
            <person name="Mostad J."/>
        </authorList>
    </citation>
    <scope>NUCLEOTIDE SEQUENCE [LARGE SCALE GENOMIC DNA]</scope>
    <source>
        <strain evidence="1 2">DFI.9.73</strain>
    </source>
</reference>
<protein>
    <submittedName>
        <fullName evidence="1">Uncharacterized protein</fullName>
    </submittedName>
</protein>
<accession>A0ABT1RYV9</accession>
<evidence type="ECO:0000313" key="2">
    <source>
        <dbReference type="Proteomes" id="UP001524473"/>
    </source>
</evidence>
<dbReference type="EMBL" id="JANFZH010000015">
    <property type="protein sequence ID" value="MCQ4839872.1"/>
    <property type="molecule type" value="Genomic_DNA"/>
</dbReference>
<dbReference type="GeneID" id="90533772"/>
<comment type="caution">
    <text evidence="1">The sequence shown here is derived from an EMBL/GenBank/DDBJ whole genome shotgun (WGS) entry which is preliminary data.</text>
</comment>
<keyword evidence="2" id="KW-1185">Reference proteome</keyword>
<dbReference type="RefSeq" id="WP_066867139.1">
    <property type="nucleotide sequence ID" value="NZ_CABKVV010000014.1"/>
</dbReference>
<evidence type="ECO:0000313" key="1">
    <source>
        <dbReference type="EMBL" id="MCQ4839872.1"/>
    </source>
</evidence>
<organism evidence="1 2">
    <name type="scientific">Neglectibacter timonensis</name>
    <dbReference type="NCBI Taxonomy" id="1776382"/>
    <lineage>
        <taxon>Bacteria</taxon>
        <taxon>Bacillati</taxon>
        <taxon>Bacillota</taxon>
        <taxon>Clostridia</taxon>
        <taxon>Eubacteriales</taxon>
        <taxon>Oscillospiraceae</taxon>
        <taxon>Neglectibacter</taxon>
    </lineage>
</organism>
<gene>
    <name evidence="1" type="ORF">NE695_08085</name>
</gene>
<proteinExistence type="predicted"/>
<sequence>MRKVYVKVKAEFDTAGFLSPLSLTWEDGREFPIDRVLDAQRAASRKAGGIGTRYTVRIQGRERYLWFENPAWFVEAPR</sequence>
<dbReference type="Proteomes" id="UP001524473">
    <property type="component" value="Unassembled WGS sequence"/>
</dbReference>